<evidence type="ECO:0000256" key="1">
    <source>
        <dbReference type="ARBA" id="ARBA00023015"/>
    </source>
</evidence>
<dbReference type="SUPFAM" id="SSF53822">
    <property type="entry name" value="Periplasmic binding protein-like I"/>
    <property type="match status" value="1"/>
</dbReference>
<evidence type="ECO:0000256" key="3">
    <source>
        <dbReference type="ARBA" id="ARBA00023163"/>
    </source>
</evidence>
<reference evidence="6" key="1">
    <citation type="submission" date="2020-10" db="EMBL/GenBank/DDBJ databases">
        <authorList>
            <person name="Gilroy R."/>
        </authorList>
    </citation>
    <scope>NUCLEOTIDE SEQUENCE</scope>
    <source>
        <strain evidence="6">F6-4510</strain>
    </source>
</reference>
<evidence type="ECO:0000313" key="6">
    <source>
        <dbReference type="EMBL" id="MBO8434050.1"/>
    </source>
</evidence>
<dbReference type="Proteomes" id="UP000823611">
    <property type="component" value="Unassembled WGS sequence"/>
</dbReference>
<dbReference type="Pfam" id="PF00356">
    <property type="entry name" value="LacI"/>
    <property type="match status" value="1"/>
</dbReference>
<dbReference type="Gene3D" id="3.40.50.2300">
    <property type="match status" value="2"/>
</dbReference>
<feature type="domain" description="HTH lacI-type" evidence="4">
    <location>
        <begin position="1"/>
        <end position="55"/>
    </location>
</feature>
<organism evidence="6 7">
    <name type="scientific">Candidatus Fimicola merdigallinarum</name>
    <dbReference type="NCBI Taxonomy" id="2840819"/>
    <lineage>
        <taxon>Bacteria</taxon>
        <taxon>Bacillati</taxon>
        <taxon>Bacillota</taxon>
        <taxon>Clostridia</taxon>
        <taxon>Lachnospirales</taxon>
        <taxon>Lachnospiraceae</taxon>
        <taxon>Lachnospiraceae incertae sedis</taxon>
        <taxon>Candidatus Fimicola</taxon>
    </lineage>
</organism>
<dbReference type="InterPro" id="IPR000551">
    <property type="entry name" value="MerR-type_HTH_dom"/>
</dbReference>
<evidence type="ECO:0000259" key="5">
    <source>
        <dbReference type="PROSITE" id="PS50937"/>
    </source>
</evidence>
<name>A0A9D9DXL5_9FIRM</name>
<dbReference type="EMBL" id="JADIMX010000035">
    <property type="protein sequence ID" value="MBO8434050.1"/>
    <property type="molecule type" value="Genomic_DNA"/>
</dbReference>
<dbReference type="Pfam" id="PF13377">
    <property type="entry name" value="Peripla_BP_3"/>
    <property type="match status" value="1"/>
</dbReference>
<evidence type="ECO:0000313" key="7">
    <source>
        <dbReference type="Proteomes" id="UP000823611"/>
    </source>
</evidence>
<dbReference type="InterPro" id="IPR028082">
    <property type="entry name" value="Peripla_BP_I"/>
</dbReference>
<protein>
    <submittedName>
        <fullName evidence="6">LacI family DNA-binding transcriptional regulator</fullName>
    </submittedName>
</protein>
<sequence>MTIKEVAKLAGVSPSTVSRTFRNHPSISEQTKEKVRKAMAELGYEPNIYTTNFENKILKTIGVVFPASMKDAYENSFYLETLRGIGQFCNQKGYTVTIITGATEDELMKCLKNSQVDGFIFLYSNLDDSLINYMYDEKLLFVLIGKATKMVNETICVDNDNIQAGKDACEYLINLGHKKIGYIGTENSKVFSNDRKSGYILALTEHSIPFNDKYCIEIPYLPDNEETKLIELLSMKDRPTALVVCDDMITIAIQRTILSLGLSIPKDLSIICFNNSIFSRVFNPQLTSIDINSYQLGAESASQLINHIEQPDLFATKTIVPYYIIERESCRKID</sequence>
<dbReference type="PROSITE" id="PS50937">
    <property type="entry name" value="HTH_MERR_2"/>
    <property type="match status" value="1"/>
</dbReference>
<keyword evidence="1" id="KW-0805">Transcription regulation</keyword>
<reference evidence="6" key="2">
    <citation type="journal article" date="2021" name="PeerJ">
        <title>Extensive microbial diversity within the chicken gut microbiome revealed by metagenomics and culture.</title>
        <authorList>
            <person name="Gilroy R."/>
            <person name="Ravi A."/>
            <person name="Getino M."/>
            <person name="Pursley I."/>
            <person name="Horton D.L."/>
            <person name="Alikhan N.F."/>
            <person name="Baker D."/>
            <person name="Gharbi K."/>
            <person name="Hall N."/>
            <person name="Watson M."/>
            <person name="Adriaenssens E.M."/>
            <person name="Foster-Nyarko E."/>
            <person name="Jarju S."/>
            <person name="Secka A."/>
            <person name="Antonio M."/>
            <person name="Oren A."/>
            <person name="Chaudhuri R.R."/>
            <person name="La Ragione R."/>
            <person name="Hildebrand F."/>
            <person name="Pallen M.J."/>
        </authorList>
    </citation>
    <scope>NUCLEOTIDE SEQUENCE</scope>
    <source>
        <strain evidence="6">F6-4510</strain>
    </source>
</reference>
<dbReference type="SMART" id="SM00354">
    <property type="entry name" value="HTH_LACI"/>
    <property type="match status" value="1"/>
</dbReference>
<dbReference type="PROSITE" id="PS50932">
    <property type="entry name" value="HTH_LACI_2"/>
    <property type="match status" value="1"/>
</dbReference>
<gene>
    <name evidence="6" type="ORF">IAC55_01845</name>
</gene>
<dbReference type="SUPFAM" id="SSF47413">
    <property type="entry name" value="lambda repressor-like DNA-binding domains"/>
    <property type="match status" value="1"/>
</dbReference>
<evidence type="ECO:0000259" key="4">
    <source>
        <dbReference type="PROSITE" id="PS50932"/>
    </source>
</evidence>
<proteinExistence type="predicted"/>
<feature type="domain" description="HTH merR-type" evidence="5">
    <location>
        <begin position="1"/>
        <end position="17"/>
    </location>
</feature>
<dbReference type="InterPro" id="IPR010982">
    <property type="entry name" value="Lambda_DNA-bd_dom_sf"/>
</dbReference>
<accession>A0A9D9DXL5</accession>
<comment type="caution">
    <text evidence="6">The sequence shown here is derived from an EMBL/GenBank/DDBJ whole genome shotgun (WGS) entry which is preliminary data.</text>
</comment>
<keyword evidence="3" id="KW-0804">Transcription</keyword>
<dbReference type="Gene3D" id="1.10.260.40">
    <property type="entry name" value="lambda repressor-like DNA-binding domains"/>
    <property type="match status" value="1"/>
</dbReference>
<keyword evidence="2 6" id="KW-0238">DNA-binding</keyword>
<dbReference type="GO" id="GO:0003700">
    <property type="term" value="F:DNA-binding transcription factor activity"/>
    <property type="evidence" value="ECO:0007669"/>
    <property type="project" value="TreeGrafter"/>
</dbReference>
<dbReference type="InterPro" id="IPR046335">
    <property type="entry name" value="LacI/GalR-like_sensor"/>
</dbReference>
<dbReference type="CDD" id="cd01392">
    <property type="entry name" value="HTH_LacI"/>
    <property type="match status" value="1"/>
</dbReference>
<dbReference type="InterPro" id="IPR000843">
    <property type="entry name" value="HTH_LacI"/>
</dbReference>
<dbReference type="AlphaFoldDB" id="A0A9D9DXL5"/>
<dbReference type="PANTHER" id="PTHR30146">
    <property type="entry name" value="LACI-RELATED TRANSCRIPTIONAL REPRESSOR"/>
    <property type="match status" value="1"/>
</dbReference>
<dbReference type="PANTHER" id="PTHR30146:SF109">
    <property type="entry name" value="HTH-TYPE TRANSCRIPTIONAL REGULATOR GALS"/>
    <property type="match status" value="1"/>
</dbReference>
<dbReference type="GO" id="GO:0000976">
    <property type="term" value="F:transcription cis-regulatory region binding"/>
    <property type="evidence" value="ECO:0007669"/>
    <property type="project" value="TreeGrafter"/>
</dbReference>
<dbReference type="CDD" id="cd06294">
    <property type="entry name" value="PBP1_MalR-like"/>
    <property type="match status" value="1"/>
</dbReference>
<evidence type="ECO:0000256" key="2">
    <source>
        <dbReference type="ARBA" id="ARBA00023125"/>
    </source>
</evidence>